<name>A0A930VQL9_9ACTN</name>
<keyword evidence="2" id="KW-0813">Transport</keyword>
<evidence type="ECO:0000313" key="5">
    <source>
        <dbReference type="EMBL" id="MBF4770041.1"/>
    </source>
</evidence>
<organism evidence="5 6">
    <name type="scientific">Nocardioides agariphilus</name>
    <dbReference type="NCBI Taxonomy" id="433664"/>
    <lineage>
        <taxon>Bacteria</taxon>
        <taxon>Bacillati</taxon>
        <taxon>Actinomycetota</taxon>
        <taxon>Actinomycetes</taxon>
        <taxon>Propionibacteriales</taxon>
        <taxon>Nocardioidaceae</taxon>
        <taxon>Nocardioides</taxon>
    </lineage>
</organism>
<keyword evidence="3 4" id="KW-0732">Signal</keyword>
<evidence type="ECO:0000313" key="6">
    <source>
        <dbReference type="Proteomes" id="UP000660668"/>
    </source>
</evidence>
<dbReference type="AlphaFoldDB" id="A0A930VQL9"/>
<dbReference type="GO" id="GO:0046872">
    <property type="term" value="F:metal ion binding"/>
    <property type="evidence" value="ECO:0007669"/>
    <property type="project" value="InterPro"/>
</dbReference>
<gene>
    <name evidence="5" type="ORF">ISU10_19895</name>
</gene>
<dbReference type="EMBL" id="JADKPO010000037">
    <property type="protein sequence ID" value="MBF4770041.1"/>
    <property type="molecule type" value="Genomic_DNA"/>
</dbReference>
<evidence type="ECO:0000256" key="3">
    <source>
        <dbReference type="ARBA" id="ARBA00022729"/>
    </source>
</evidence>
<sequence length="302" mass="31713">MRWLAVLLLVVPLTGCAAKAGDGDGRVQVTAGFYPLAWVAQRVGGADVDVVGLTDPGVEPHDIEPTFARTVALARADLVVVEHGLQPAIDEAVSQNAEGKVLDVTQVVHLMHTGDHTVEHDSGDHDHGPIDPHFWLDPALLADVGDAVAADLSALDPPHATSYAANAAALRADLESLDSAFATGLADCPRHVIVSSHDAFGYWAKYGIEVAPVTGLTPDAEPTPAGIARLQALIRDEGITTVFAERLASPELTDSLARDLGVRTAVLDPVEGLTGDDSDEDYLTLMRANLTALEEANGCTHP</sequence>
<dbReference type="Pfam" id="PF01297">
    <property type="entry name" value="ZnuA"/>
    <property type="match status" value="1"/>
</dbReference>
<dbReference type="RefSeq" id="WP_194698187.1">
    <property type="nucleotide sequence ID" value="NZ_JADKPO010000037.1"/>
</dbReference>
<dbReference type="SUPFAM" id="SSF53807">
    <property type="entry name" value="Helical backbone' metal receptor"/>
    <property type="match status" value="1"/>
</dbReference>
<accession>A0A930VQL9</accession>
<dbReference type="Proteomes" id="UP000660668">
    <property type="component" value="Unassembled WGS sequence"/>
</dbReference>
<feature type="signal peptide" evidence="4">
    <location>
        <begin position="1"/>
        <end position="20"/>
    </location>
</feature>
<evidence type="ECO:0000256" key="1">
    <source>
        <dbReference type="ARBA" id="ARBA00011028"/>
    </source>
</evidence>
<comment type="caution">
    <text evidence="5">The sequence shown here is derived from an EMBL/GenBank/DDBJ whole genome shotgun (WGS) entry which is preliminary data.</text>
</comment>
<proteinExistence type="inferred from homology"/>
<dbReference type="PANTHER" id="PTHR42953:SF3">
    <property type="entry name" value="HIGH-AFFINITY ZINC UPTAKE SYSTEM PROTEIN ZNUA"/>
    <property type="match status" value="1"/>
</dbReference>
<evidence type="ECO:0000256" key="4">
    <source>
        <dbReference type="SAM" id="SignalP"/>
    </source>
</evidence>
<comment type="similarity">
    <text evidence="1">Belongs to the bacterial solute-binding protein 9 family.</text>
</comment>
<keyword evidence="6" id="KW-1185">Reference proteome</keyword>
<dbReference type="InterPro" id="IPR006127">
    <property type="entry name" value="ZnuA-like"/>
</dbReference>
<dbReference type="PANTHER" id="PTHR42953">
    <property type="entry name" value="HIGH-AFFINITY ZINC UPTAKE SYSTEM PROTEIN ZNUA-RELATED"/>
    <property type="match status" value="1"/>
</dbReference>
<reference evidence="5" key="1">
    <citation type="submission" date="2020-11" db="EMBL/GenBank/DDBJ databases">
        <title>Nocardioides cynanchi sp. nov., isolated from soil of rhizosphere of Cynanchum wilfordii.</title>
        <authorList>
            <person name="Lee J.-S."/>
            <person name="Suh M.K."/>
            <person name="Kim J.-S."/>
        </authorList>
    </citation>
    <scope>NUCLEOTIDE SEQUENCE</scope>
    <source>
        <strain evidence="5">KCTC 19276</strain>
    </source>
</reference>
<dbReference type="GO" id="GO:0030001">
    <property type="term" value="P:metal ion transport"/>
    <property type="evidence" value="ECO:0007669"/>
    <property type="project" value="InterPro"/>
</dbReference>
<feature type="chain" id="PRO_5037588933" evidence="4">
    <location>
        <begin position="21"/>
        <end position="302"/>
    </location>
</feature>
<dbReference type="InterPro" id="IPR050492">
    <property type="entry name" value="Bact_metal-bind_prot9"/>
</dbReference>
<protein>
    <submittedName>
        <fullName evidence="5">Zinc ABC transporter substrate-binding protein</fullName>
    </submittedName>
</protein>
<evidence type="ECO:0000256" key="2">
    <source>
        <dbReference type="ARBA" id="ARBA00022448"/>
    </source>
</evidence>
<dbReference type="Gene3D" id="3.40.50.1980">
    <property type="entry name" value="Nitrogenase molybdenum iron protein domain"/>
    <property type="match status" value="2"/>
</dbReference>